<protein>
    <submittedName>
        <fullName evidence="1">Uncharacterized protein</fullName>
    </submittedName>
</protein>
<organism evidence="1 2">
    <name type="scientific">Aldrovandia affinis</name>
    <dbReference type="NCBI Taxonomy" id="143900"/>
    <lineage>
        <taxon>Eukaryota</taxon>
        <taxon>Metazoa</taxon>
        <taxon>Chordata</taxon>
        <taxon>Craniata</taxon>
        <taxon>Vertebrata</taxon>
        <taxon>Euteleostomi</taxon>
        <taxon>Actinopterygii</taxon>
        <taxon>Neopterygii</taxon>
        <taxon>Teleostei</taxon>
        <taxon>Notacanthiformes</taxon>
        <taxon>Halosauridae</taxon>
        <taxon>Aldrovandia</taxon>
    </lineage>
</organism>
<gene>
    <name evidence="1" type="ORF">AAFF_G00056790</name>
</gene>
<comment type="caution">
    <text evidence="1">The sequence shown here is derived from an EMBL/GenBank/DDBJ whole genome shotgun (WGS) entry which is preliminary data.</text>
</comment>
<keyword evidence="2" id="KW-1185">Reference proteome</keyword>
<evidence type="ECO:0000313" key="2">
    <source>
        <dbReference type="Proteomes" id="UP001221898"/>
    </source>
</evidence>
<name>A0AAD7WF93_9TELE</name>
<reference evidence="1" key="1">
    <citation type="journal article" date="2023" name="Science">
        <title>Genome structures resolve the early diversification of teleost fishes.</title>
        <authorList>
            <person name="Parey E."/>
            <person name="Louis A."/>
            <person name="Montfort J."/>
            <person name="Bouchez O."/>
            <person name="Roques C."/>
            <person name="Iampietro C."/>
            <person name="Lluch J."/>
            <person name="Castinel A."/>
            <person name="Donnadieu C."/>
            <person name="Desvignes T."/>
            <person name="Floi Bucao C."/>
            <person name="Jouanno E."/>
            <person name="Wen M."/>
            <person name="Mejri S."/>
            <person name="Dirks R."/>
            <person name="Jansen H."/>
            <person name="Henkel C."/>
            <person name="Chen W.J."/>
            <person name="Zahm M."/>
            <person name="Cabau C."/>
            <person name="Klopp C."/>
            <person name="Thompson A.W."/>
            <person name="Robinson-Rechavi M."/>
            <person name="Braasch I."/>
            <person name="Lecointre G."/>
            <person name="Bobe J."/>
            <person name="Postlethwait J.H."/>
            <person name="Berthelot C."/>
            <person name="Roest Crollius H."/>
            <person name="Guiguen Y."/>
        </authorList>
    </citation>
    <scope>NUCLEOTIDE SEQUENCE</scope>
    <source>
        <strain evidence="1">NC1722</strain>
    </source>
</reference>
<dbReference type="AlphaFoldDB" id="A0AAD7WF93"/>
<sequence length="165" mass="18002">MSPERPPHWLSGSATPFRCSLLLRPAGGLVPPRTAAQAARVLRRTSTSTGFTVRIDSNDTVKEALSRPFSESHAGSPLPQTLCRLETLLAANSTPAYMMQSCANLRIRGPHVALADQKRTPDHFFLEGIITMTTPGADIIVPWHREGSPSLLVPCQELISPLQWP</sequence>
<dbReference type="Proteomes" id="UP001221898">
    <property type="component" value="Unassembled WGS sequence"/>
</dbReference>
<proteinExistence type="predicted"/>
<accession>A0AAD7WF93</accession>
<dbReference type="EMBL" id="JAINUG010000133">
    <property type="protein sequence ID" value="KAJ8393764.1"/>
    <property type="molecule type" value="Genomic_DNA"/>
</dbReference>
<evidence type="ECO:0000313" key="1">
    <source>
        <dbReference type="EMBL" id="KAJ8393764.1"/>
    </source>
</evidence>